<dbReference type="GO" id="GO:0005886">
    <property type="term" value="C:plasma membrane"/>
    <property type="evidence" value="ECO:0000318"/>
    <property type="project" value="GO_Central"/>
</dbReference>
<dbReference type="PhylomeDB" id="B3S3G7"/>
<evidence type="ECO:0000256" key="11">
    <source>
        <dbReference type="ARBA" id="ARBA00023137"/>
    </source>
</evidence>
<dbReference type="KEGG" id="tad:TRIADDRAFT_12344"/>
<dbReference type="GO" id="GO:0043235">
    <property type="term" value="C:receptor complex"/>
    <property type="evidence" value="ECO:0000318"/>
    <property type="project" value="GO_Central"/>
</dbReference>
<dbReference type="InParanoid" id="B3S3G7"/>
<keyword evidence="13" id="KW-0325">Glycoprotein</keyword>
<dbReference type="PANTHER" id="PTHR46877:SF14">
    <property type="entry name" value="RECEPTOR PROTEIN-TYROSINE KINASE"/>
    <property type="match status" value="1"/>
</dbReference>
<feature type="binding site" evidence="14">
    <location>
        <position position="59"/>
    </location>
    <ligand>
        <name>ATP</name>
        <dbReference type="ChEBI" id="CHEBI:30616"/>
    </ligand>
</feature>
<keyword evidence="9 14" id="KW-0067">ATP-binding</keyword>
<evidence type="ECO:0000256" key="7">
    <source>
        <dbReference type="ARBA" id="ARBA00022741"/>
    </source>
</evidence>
<evidence type="ECO:0000256" key="4">
    <source>
        <dbReference type="ARBA" id="ARBA00022553"/>
    </source>
</evidence>
<dbReference type="SUPFAM" id="SSF56112">
    <property type="entry name" value="Protein kinase-like (PK-like)"/>
    <property type="match status" value="1"/>
</dbReference>
<dbReference type="FunFam" id="1.10.510.10:FF:000268">
    <property type="entry name" value="Receptor protein-tyrosine kinase"/>
    <property type="match status" value="1"/>
</dbReference>
<dbReference type="InterPro" id="IPR011009">
    <property type="entry name" value="Kinase-like_dom_sf"/>
</dbReference>
<evidence type="ECO:0000256" key="12">
    <source>
        <dbReference type="ARBA" id="ARBA00023170"/>
    </source>
</evidence>
<evidence type="ECO:0000256" key="5">
    <source>
        <dbReference type="ARBA" id="ARBA00022679"/>
    </source>
</evidence>
<evidence type="ECO:0000313" key="18">
    <source>
        <dbReference type="Proteomes" id="UP000009022"/>
    </source>
</evidence>
<evidence type="ECO:0000256" key="10">
    <source>
        <dbReference type="ARBA" id="ARBA00023136"/>
    </source>
</evidence>
<feature type="domain" description="Protein kinase" evidence="15">
    <location>
        <begin position="27"/>
        <end position="292"/>
    </location>
</feature>
<evidence type="ECO:0000256" key="14">
    <source>
        <dbReference type="PROSITE-ProRule" id="PRU10141"/>
    </source>
</evidence>
<feature type="non-terminal residue" evidence="17">
    <location>
        <position position="1"/>
    </location>
</feature>
<evidence type="ECO:0000259" key="15">
    <source>
        <dbReference type="PROSITE" id="PS50011"/>
    </source>
</evidence>
<keyword evidence="7 14" id="KW-0547">Nucleotide-binding</keyword>
<dbReference type="Pfam" id="PF00536">
    <property type="entry name" value="SAM_1"/>
    <property type="match status" value="1"/>
</dbReference>
<dbReference type="GeneID" id="6756045"/>
<organism evidence="17 18">
    <name type="scientific">Trichoplax adhaerens</name>
    <name type="common">Trichoplax reptans</name>
    <dbReference type="NCBI Taxonomy" id="10228"/>
    <lineage>
        <taxon>Eukaryota</taxon>
        <taxon>Metazoa</taxon>
        <taxon>Placozoa</taxon>
        <taxon>Uniplacotomia</taxon>
        <taxon>Trichoplacea</taxon>
        <taxon>Trichoplacidae</taxon>
        <taxon>Trichoplax</taxon>
    </lineage>
</organism>
<protein>
    <recommendedName>
        <fullName evidence="2">receptor protein-tyrosine kinase</fullName>
        <ecNumber evidence="2">2.7.10.1</ecNumber>
    </recommendedName>
</protein>
<evidence type="ECO:0000256" key="2">
    <source>
        <dbReference type="ARBA" id="ARBA00011902"/>
    </source>
</evidence>
<dbReference type="InterPro" id="IPR000719">
    <property type="entry name" value="Prot_kinase_dom"/>
</dbReference>
<dbReference type="EC" id="2.7.10.1" evidence="2"/>
<evidence type="ECO:0000259" key="16">
    <source>
        <dbReference type="PROSITE" id="PS50105"/>
    </source>
</evidence>
<keyword evidence="4" id="KW-0597">Phosphoprotein</keyword>
<reference evidence="17 18" key="1">
    <citation type="journal article" date="2008" name="Nature">
        <title>The Trichoplax genome and the nature of placozoans.</title>
        <authorList>
            <person name="Srivastava M."/>
            <person name="Begovic E."/>
            <person name="Chapman J."/>
            <person name="Putnam N.H."/>
            <person name="Hellsten U."/>
            <person name="Kawashima T."/>
            <person name="Kuo A."/>
            <person name="Mitros T."/>
            <person name="Salamov A."/>
            <person name="Carpenter M.L."/>
            <person name="Signorovitch A.Y."/>
            <person name="Moreno M.A."/>
            <person name="Kamm K."/>
            <person name="Grimwood J."/>
            <person name="Schmutz J."/>
            <person name="Shapiro H."/>
            <person name="Grigoriev I.V."/>
            <person name="Buss L.W."/>
            <person name="Schierwater B."/>
            <person name="Dellaporta S.L."/>
            <person name="Rokhsar D.S."/>
        </authorList>
    </citation>
    <scope>NUCLEOTIDE SEQUENCE [LARGE SCALE GENOMIC DNA]</scope>
    <source>
        <strain evidence="17 18">Grell-BS-1999</strain>
    </source>
</reference>
<dbReference type="InterPro" id="IPR008266">
    <property type="entry name" value="Tyr_kinase_AS"/>
</dbReference>
<gene>
    <name evidence="17" type="ORF">TRIADDRAFT_12344</name>
</gene>
<evidence type="ECO:0000256" key="6">
    <source>
        <dbReference type="ARBA" id="ARBA00022729"/>
    </source>
</evidence>
<dbReference type="PROSITE" id="PS50011">
    <property type="entry name" value="PROTEIN_KINASE_DOM"/>
    <property type="match status" value="1"/>
</dbReference>
<dbReference type="GO" id="GO:0005524">
    <property type="term" value="F:ATP binding"/>
    <property type="evidence" value="ECO:0007669"/>
    <property type="project" value="UniProtKB-UniRule"/>
</dbReference>
<dbReference type="CTD" id="6756045"/>
<dbReference type="PROSITE" id="PS50105">
    <property type="entry name" value="SAM_DOMAIN"/>
    <property type="match status" value="1"/>
</dbReference>
<dbReference type="PROSITE" id="PS00107">
    <property type="entry name" value="PROTEIN_KINASE_ATP"/>
    <property type="match status" value="1"/>
</dbReference>
<dbReference type="GO" id="GO:0007169">
    <property type="term" value="P:cell surface receptor protein tyrosine kinase signaling pathway"/>
    <property type="evidence" value="ECO:0000318"/>
    <property type="project" value="GO_Central"/>
</dbReference>
<keyword evidence="11" id="KW-0829">Tyrosine-protein kinase</keyword>
<dbReference type="InterPro" id="IPR013761">
    <property type="entry name" value="SAM/pointed_sf"/>
</dbReference>
<sequence>TYVDPADFGDMEEAIKRLAKKLPDAAIRIEDKIGEGQFGSVSRAVWTKDSGEKIDVAVKSIKEDCTLKAKKDFLMEAAMIVQFEHRNIVRVEGVVLSKGRLKMIVMEYLANKSLDNYLRENNHKFTKLQLAGMASGVAAGMEYLSDKGFIHRDLAARNVLVGDMMLCKIADFGLSREVQQDDEEDQAQYTTEGGQIALRWTEPEAIISRGFTTASDIWSYGITLWEIFSYAARPYGEWGNKKIMHYVNQGYRLAPPEKCPRCIYSLMLRCQLNDRSKRPTFSNIVQFFDNLFRLPDDLDMMVYLLQIKFDSVADISISSWLEDLKLECYVRLFVNSNIVNVKNLLVLNEKRLTDMGITSLNHIKKILKAIQS</sequence>
<proteinExistence type="predicted"/>
<dbReference type="RefSeq" id="XP_002114653.1">
    <property type="nucleotide sequence ID" value="XM_002114617.1"/>
</dbReference>
<dbReference type="Gene3D" id="1.10.150.50">
    <property type="entry name" value="Transcription Factor, Ets-1"/>
    <property type="match status" value="1"/>
</dbReference>
<keyword evidence="18" id="KW-1185">Reference proteome</keyword>
<dbReference type="SMART" id="SM00219">
    <property type="entry name" value="TyrKc"/>
    <property type="match status" value="1"/>
</dbReference>
<keyword evidence="12" id="KW-0675">Receptor</keyword>
<dbReference type="Proteomes" id="UP000009022">
    <property type="component" value="Unassembled WGS sequence"/>
</dbReference>
<comment type="subcellular location">
    <subcellularLocation>
        <location evidence="1">Cell membrane</location>
        <topology evidence="1">Single-pass type I membrane protein</topology>
    </subcellularLocation>
</comment>
<dbReference type="HOGENOM" id="CLU_000288_7_40_1"/>
<dbReference type="STRING" id="10228.B3S3G7"/>
<dbReference type="SMART" id="SM00454">
    <property type="entry name" value="SAM"/>
    <property type="match status" value="1"/>
</dbReference>
<dbReference type="InterPro" id="IPR001245">
    <property type="entry name" value="Ser-Thr/Tyr_kinase_cat_dom"/>
</dbReference>
<evidence type="ECO:0000313" key="17">
    <source>
        <dbReference type="EMBL" id="EDV22787.1"/>
    </source>
</evidence>
<evidence type="ECO:0000256" key="9">
    <source>
        <dbReference type="ARBA" id="ARBA00022840"/>
    </source>
</evidence>
<evidence type="ECO:0000256" key="8">
    <source>
        <dbReference type="ARBA" id="ARBA00022777"/>
    </source>
</evidence>
<dbReference type="InterPro" id="IPR050449">
    <property type="entry name" value="Ephrin_rcpt_TKs"/>
</dbReference>
<dbReference type="Gene3D" id="1.10.510.10">
    <property type="entry name" value="Transferase(Phosphotransferase) domain 1"/>
    <property type="match status" value="1"/>
</dbReference>
<dbReference type="GO" id="GO:0004714">
    <property type="term" value="F:transmembrane receptor protein tyrosine kinase activity"/>
    <property type="evidence" value="ECO:0000318"/>
    <property type="project" value="GO_Central"/>
</dbReference>
<dbReference type="AlphaFoldDB" id="B3S3G7"/>
<dbReference type="Pfam" id="PF07714">
    <property type="entry name" value="PK_Tyr_Ser-Thr"/>
    <property type="match status" value="1"/>
</dbReference>
<dbReference type="CDD" id="cd09487">
    <property type="entry name" value="SAM_superfamily"/>
    <property type="match status" value="1"/>
</dbReference>
<dbReference type="OrthoDB" id="4062651at2759"/>
<name>B3S3G7_TRIAD</name>
<keyword evidence="5" id="KW-0808">Transferase</keyword>
<keyword evidence="10" id="KW-0472">Membrane</keyword>
<feature type="domain" description="SAM" evidence="16">
    <location>
        <begin position="316"/>
        <end position="372"/>
    </location>
</feature>
<evidence type="ECO:0000256" key="13">
    <source>
        <dbReference type="ARBA" id="ARBA00023180"/>
    </source>
</evidence>
<dbReference type="eggNOG" id="KOG0196">
    <property type="taxonomic scope" value="Eukaryota"/>
</dbReference>
<keyword evidence="6" id="KW-0732">Signal</keyword>
<dbReference type="Gene3D" id="3.30.200.20">
    <property type="entry name" value="Phosphorylase Kinase, domain 1"/>
    <property type="match status" value="1"/>
</dbReference>
<dbReference type="FunCoup" id="B3S3G7">
    <property type="interactions" value="1839"/>
</dbReference>
<dbReference type="PANTHER" id="PTHR46877">
    <property type="entry name" value="EPH RECEPTOR A5"/>
    <property type="match status" value="1"/>
</dbReference>
<dbReference type="OMA" id="XHEFRTS"/>
<dbReference type="PROSITE" id="PS00109">
    <property type="entry name" value="PROTEIN_KINASE_TYR"/>
    <property type="match status" value="1"/>
</dbReference>
<evidence type="ECO:0000256" key="3">
    <source>
        <dbReference type="ARBA" id="ARBA00022475"/>
    </source>
</evidence>
<dbReference type="InterPro" id="IPR017441">
    <property type="entry name" value="Protein_kinase_ATP_BS"/>
</dbReference>
<evidence type="ECO:0000256" key="1">
    <source>
        <dbReference type="ARBA" id="ARBA00004251"/>
    </source>
</evidence>
<keyword evidence="8" id="KW-0418">Kinase</keyword>
<dbReference type="EMBL" id="DS985248">
    <property type="protein sequence ID" value="EDV22787.1"/>
    <property type="molecule type" value="Genomic_DNA"/>
</dbReference>
<dbReference type="InterPro" id="IPR020635">
    <property type="entry name" value="Tyr_kinase_cat_dom"/>
</dbReference>
<feature type="non-terminal residue" evidence="17">
    <location>
        <position position="372"/>
    </location>
</feature>
<dbReference type="InterPro" id="IPR001660">
    <property type="entry name" value="SAM"/>
</dbReference>
<dbReference type="SUPFAM" id="SSF47769">
    <property type="entry name" value="SAM/Pointed domain"/>
    <property type="match status" value="1"/>
</dbReference>
<dbReference type="GO" id="GO:0048013">
    <property type="term" value="P:ephrin receptor signaling pathway"/>
    <property type="evidence" value="ECO:0007669"/>
    <property type="project" value="UniProtKB-ARBA"/>
</dbReference>
<accession>B3S3G7</accession>
<dbReference type="PRINTS" id="PR00109">
    <property type="entry name" value="TYRKINASE"/>
</dbReference>
<keyword evidence="3" id="KW-1003">Cell membrane</keyword>